<dbReference type="RefSeq" id="WP_134482566.1">
    <property type="nucleotide sequence ID" value="NZ_LR216287.1"/>
</dbReference>
<evidence type="ECO:0000313" key="3">
    <source>
        <dbReference type="Proteomes" id="UP000294299"/>
    </source>
</evidence>
<accession>A0A484I5G2</accession>
<evidence type="ECO:0000256" key="1">
    <source>
        <dbReference type="SAM" id="Phobius"/>
    </source>
</evidence>
<keyword evidence="3" id="KW-1185">Reference proteome</keyword>
<dbReference type="KEGG" id="nfn:NFRAN_0107"/>
<gene>
    <name evidence="2" type="ORF">NFRAN_0107</name>
</gene>
<evidence type="ECO:0000313" key="2">
    <source>
        <dbReference type="EMBL" id="VFJ12428.1"/>
    </source>
</evidence>
<protein>
    <submittedName>
        <fullName evidence="2">Uncharacterized protein</fullName>
    </submittedName>
</protein>
<dbReference type="Proteomes" id="UP000294299">
    <property type="component" value="Chromosome NFRAN"/>
</dbReference>
<organism evidence="2 3">
    <name type="scientific">Candidatus Nitrosocosmicus franklandianus</name>
    <dbReference type="NCBI Taxonomy" id="1798806"/>
    <lineage>
        <taxon>Archaea</taxon>
        <taxon>Nitrososphaerota</taxon>
        <taxon>Nitrososphaeria</taxon>
        <taxon>Nitrososphaerales</taxon>
        <taxon>Nitrososphaeraceae</taxon>
        <taxon>Candidatus Nitrosocosmicus</taxon>
    </lineage>
</organism>
<reference evidence="2 3" key="1">
    <citation type="submission" date="2019-02" db="EMBL/GenBank/DDBJ databases">
        <authorList>
            <person name="Lehtovirta-Morley E L."/>
        </authorList>
    </citation>
    <scope>NUCLEOTIDE SEQUENCE [LARGE SCALE GENOMIC DNA]</scope>
    <source>
        <strain evidence="2">NFRAN1</strain>
    </source>
</reference>
<dbReference type="AlphaFoldDB" id="A0A484I5G2"/>
<name>A0A484I5G2_9ARCH</name>
<feature type="transmembrane region" description="Helical" evidence="1">
    <location>
        <begin position="9"/>
        <end position="28"/>
    </location>
</feature>
<dbReference type="OrthoDB" id="11451at2157"/>
<keyword evidence="1" id="KW-0812">Transmembrane</keyword>
<dbReference type="GeneID" id="39419699"/>
<keyword evidence="1" id="KW-0472">Membrane</keyword>
<proteinExistence type="predicted"/>
<sequence>MKKTEKRKTVFLIGISSIAIVLLIFVNINSAQTTQDQYANYFASVTEASVNLTRAFQDQIGLWQLGQISNNTMAEITNKYIINFTSQLNEFNETEAPEAFLETKENLLNSFVNEIKSYEFFRDYLLSGNETKNDISTQYLSQALQDEASAFKAYEKIINQSISR</sequence>
<keyword evidence="1" id="KW-1133">Transmembrane helix</keyword>
<dbReference type="EMBL" id="LR216287">
    <property type="protein sequence ID" value="VFJ12428.1"/>
    <property type="molecule type" value="Genomic_DNA"/>
</dbReference>